<accession>A0AAN8D2I9</accession>
<feature type="compositionally biased region" description="Low complexity" evidence="1">
    <location>
        <begin position="193"/>
        <end position="203"/>
    </location>
</feature>
<protein>
    <submittedName>
        <fullName evidence="2">Uncharacterized protein</fullName>
    </submittedName>
</protein>
<feature type="region of interest" description="Disordered" evidence="1">
    <location>
        <begin position="131"/>
        <end position="211"/>
    </location>
</feature>
<comment type="caution">
    <text evidence="2">The sequence shown here is derived from an EMBL/GenBank/DDBJ whole genome shotgun (WGS) entry which is preliminary data.</text>
</comment>
<dbReference type="EMBL" id="JAURVH010001527">
    <property type="protein sequence ID" value="KAK5914652.1"/>
    <property type="molecule type" value="Genomic_DNA"/>
</dbReference>
<evidence type="ECO:0000313" key="3">
    <source>
        <dbReference type="Proteomes" id="UP001331515"/>
    </source>
</evidence>
<dbReference type="AlphaFoldDB" id="A0AAN8D2I9"/>
<feature type="compositionally biased region" description="Low complexity" evidence="1">
    <location>
        <begin position="69"/>
        <end position="78"/>
    </location>
</feature>
<keyword evidence="3" id="KW-1185">Reference proteome</keyword>
<feature type="compositionally biased region" description="Low complexity" evidence="1">
    <location>
        <begin position="159"/>
        <end position="176"/>
    </location>
</feature>
<gene>
    <name evidence="2" type="ORF">CgunFtcFv8_009075</name>
</gene>
<feature type="region of interest" description="Disordered" evidence="1">
    <location>
        <begin position="50"/>
        <end position="83"/>
    </location>
</feature>
<organism evidence="2 3">
    <name type="scientific">Champsocephalus gunnari</name>
    <name type="common">Mackerel icefish</name>
    <dbReference type="NCBI Taxonomy" id="52237"/>
    <lineage>
        <taxon>Eukaryota</taxon>
        <taxon>Metazoa</taxon>
        <taxon>Chordata</taxon>
        <taxon>Craniata</taxon>
        <taxon>Vertebrata</taxon>
        <taxon>Euteleostomi</taxon>
        <taxon>Actinopterygii</taxon>
        <taxon>Neopterygii</taxon>
        <taxon>Teleostei</taxon>
        <taxon>Neoteleostei</taxon>
        <taxon>Acanthomorphata</taxon>
        <taxon>Eupercaria</taxon>
        <taxon>Perciformes</taxon>
        <taxon>Notothenioidei</taxon>
        <taxon>Channichthyidae</taxon>
        <taxon>Champsocephalus</taxon>
    </lineage>
</organism>
<evidence type="ECO:0000313" key="2">
    <source>
        <dbReference type="EMBL" id="KAK5914652.1"/>
    </source>
</evidence>
<sequence>MLGVKSGAGKLLQDDFPGIILCTGRRAHRTHPVHYELTVPGTGVCCTSSRMPIPPPPGGPPSPPTFSQASSAPPLLSAEGAPDRHPLLSDLLSSRLRTVSLVNDRSAPMLDSKSQTQTDHPYIRLYQYLQQPHGQQGAPEDTGTTFELEKPKRGGAAGANGSAAGSPSGAAPPIGGLFPGGAPKLRAVGDGSSGRSPSSRSAAPRPPQPSP</sequence>
<proteinExistence type="predicted"/>
<reference evidence="2 3" key="1">
    <citation type="journal article" date="2023" name="Mol. Biol. Evol.">
        <title>Genomics of Secondarily Temperate Adaptation in the Only Non-Antarctic Icefish.</title>
        <authorList>
            <person name="Rivera-Colon A.G."/>
            <person name="Rayamajhi N."/>
            <person name="Minhas B.F."/>
            <person name="Madrigal G."/>
            <person name="Bilyk K.T."/>
            <person name="Yoon V."/>
            <person name="Hune M."/>
            <person name="Gregory S."/>
            <person name="Cheng C.H.C."/>
            <person name="Catchen J.M."/>
        </authorList>
    </citation>
    <scope>NUCLEOTIDE SEQUENCE [LARGE SCALE GENOMIC DNA]</scope>
    <source>
        <tissue evidence="2">White muscle</tissue>
    </source>
</reference>
<dbReference type="Proteomes" id="UP001331515">
    <property type="component" value="Unassembled WGS sequence"/>
</dbReference>
<evidence type="ECO:0000256" key="1">
    <source>
        <dbReference type="SAM" id="MobiDB-lite"/>
    </source>
</evidence>
<feature type="compositionally biased region" description="Pro residues" evidence="1">
    <location>
        <begin position="52"/>
        <end position="64"/>
    </location>
</feature>
<name>A0AAN8D2I9_CHAGU</name>